<dbReference type="OrthoDB" id="28868at2759"/>
<dbReference type="SUPFAM" id="SSF141255">
    <property type="entry name" value="YccV-like"/>
    <property type="match status" value="1"/>
</dbReference>
<reference evidence="2" key="1">
    <citation type="submission" date="2014-05" db="EMBL/GenBank/DDBJ databases">
        <authorList>
            <person name="Chronopoulou M."/>
        </authorList>
    </citation>
    <scope>NUCLEOTIDE SEQUENCE</scope>
    <source>
        <tissue evidence="2">Whole organism</tissue>
    </source>
</reference>
<dbReference type="EMBL" id="HACA01007621">
    <property type="protein sequence ID" value="CDW24982.1"/>
    <property type="molecule type" value="Transcribed_RNA"/>
</dbReference>
<proteinExistence type="predicted"/>
<dbReference type="SMART" id="SM00992">
    <property type="entry name" value="YccV-like"/>
    <property type="match status" value="1"/>
</dbReference>
<protein>
    <recommendedName>
        <fullName evidence="1">Hemimethylated DNA-binding domain-containing protein</fullName>
    </recommendedName>
</protein>
<dbReference type="Pfam" id="PF08755">
    <property type="entry name" value="YccV-like"/>
    <property type="match status" value="1"/>
</dbReference>
<dbReference type="InterPro" id="IPR011722">
    <property type="entry name" value="Hemimethylated_DNA-bd_dom"/>
</dbReference>
<evidence type="ECO:0000313" key="2">
    <source>
        <dbReference type="EMBL" id="CDW24982.1"/>
    </source>
</evidence>
<name>A0A0K2THA2_LEPSM</name>
<dbReference type="GO" id="GO:0003677">
    <property type="term" value="F:DNA binding"/>
    <property type="evidence" value="ECO:0007669"/>
    <property type="project" value="InterPro"/>
</dbReference>
<dbReference type="AlphaFoldDB" id="A0A0K2THA2"/>
<feature type="domain" description="Hemimethylated DNA-binding" evidence="1">
    <location>
        <begin position="120"/>
        <end position="225"/>
    </location>
</feature>
<dbReference type="EMBL" id="HACA01007620">
    <property type="protein sequence ID" value="CDW24981.1"/>
    <property type="molecule type" value="Transcribed_RNA"/>
</dbReference>
<dbReference type="Gene3D" id="2.30.30.390">
    <property type="entry name" value="Hemimethylated DNA-binding domain"/>
    <property type="match status" value="1"/>
</dbReference>
<dbReference type="InterPro" id="IPR036623">
    <property type="entry name" value="Hemimethylated_DNA-bd_sf"/>
</dbReference>
<sequence length="242" mass="27918">MVNINSLRSAFKYIVIPALVLLGAQKVIQFQDRDYVGYLEDVLCSTHDKIAEISDWIDSFLPESLYNDVGLGDTFLGEENVRPLFFMPANENVSALSPGSYTSLTHFSSSMRPRRWRPSNILYRVGELIYHKSMDIYCVIVGWDKTAKAPSDWLDKVYKESKEEKIKEVHYMNVCGSEGKGESILMYLSQDEVSKIEEIPNNIKLKLTLLQSHFDIKSESEFQAMDPPYPLRPWLRKLYPMD</sequence>
<evidence type="ECO:0000259" key="1">
    <source>
        <dbReference type="SMART" id="SM00992"/>
    </source>
</evidence>
<accession>A0A0K2THA2</accession>
<organism evidence="2">
    <name type="scientific">Lepeophtheirus salmonis</name>
    <name type="common">Salmon louse</name>
    <name type="synonym">Caligus salmonis</name>
    <dbReference type="NCBI Taxonomy" id="72036"/>
    <lineage>
        <taxon>Eukaryota</taxon>
        <taxon>Metazoa</taxon>
        <taxon>Ecdysozoa</taxon>
        <taxon>Arthropoda</taxon>
        <taxon>Crustacea</taxon>
        <taxon>Multicrustacea</taxon>
        <taxon>Hexanauplia</taxon>
        <taxon>Copepoda</taxon>
        <taxon>Siphonostomatoida</taxon>
        <taxon>Caligidae</taxon>
        <taxon>Lepeophtheirus</taxon>
    </lineage>
</organism>